<dbReference type="AlphaFoldDB" id="A0A8K0P0V3"/>
<dbReference type="Gene3D" id="3.30.710.10">
    <property type="entry name" value="Potassium Channel Kv1.1, Chain A"/>
    <property type="match status" value="1"/>
</dbReference>
<comment type="caution">
    <text evidence="2">The sequence shown here is derived from an EMBL/GenBank/DDBJ whole genome shotgun (WGS) entry which is preliminary data.</text>
</comment>
<keyword evidence="3" id="KW-1185">Reference proteome</keyword>
<reference evidence="2" key="2">
    <citation type="submission" date="2017-10" db="EMBL/GenBank/DDBJ databases">
        <title>Ladona fulva Genome sequencing and assembly.</title>
        <authorList>
            <person name="Murali S."/>
            <person name="Richards S."/>
            <person name="Bandaranaike D."/>
            <person name="Bellair M."/>
            <person name="Blankenburg K."/>
            <person name="Chao H."/>
            <person name="Dinh H."/>
            <person name="Doddapaneni H."/>
            <person name="Dugan-Rocha S."/>
            <person name="Elkadiri S."/>
            <person name="Gnanaolivu R."/>
            <person name="Hernandez B."/>
            <person name="Skinner E."/>
            <person name="Javaid M."/>
            <person name="Lee S."/>
            <person name="Li M."/>
            <person name="Ming W."/>
            <person name="Munidasa M."/>
            <person name="Muniz J."/>
            <person name="Nguyen L."/>
            <person name="Hughes D."/>
            <person name="Osuji N."/>
            <person name="Pu L.-L."/>
            <person name="Puazo M."/>
            <person name="Qu C."/>
            <person name="Quiroz J."/>
            <person name="Raj R."/>
            <person name="Weissenberger G."/>
            <person name="Xin Y."/>
            <person name="Zou X."/>
            <person name="Han Y."/>
            <person name="Worley K."/>
            <person name="Muzny D."/>
            <person name="Gibbs R."/>
        </authorList>
    </citation>
    <scope>NUCLEOTIDE SEQUENCE</scope>
    <source>
        <strain evidence="2">Sampled in the wild</strain>
    </source>
</reference>
<evidence type="ECO:0000313" key="3">
    <source>
        <dbReference type="Proteomes" id="UP000792457"/>
    </source>
</evidence>
<name>A0A8K0P0V3_LADFU</name>
<dbReference type="Proteomes" id="UP000792457">
    <property type="component" value="Unassembled WGS sequence"/>
</dbReference>
<gene>
    <name evidence="2" type="ORF">J437_LFUL007134</name>
</gene>
<dbReference type="PANTHER" id="PTHR24413">
    <property type="entry name" value="SPECKLE-TYPE POZ PROTEIN"/>
    <property type="match status" value="1"/>
</dbReference>
<sequence>MALSFPRIIWEDGDGDYNQKKNRRESKSNEDSSKVFTFPECISKSACNSSKDKCLRRKEVCSRNSLPKCTACTHPMGRICSQSLGNKGSMQSNATVNQGVRVKKHSERKEDLPKVRLPRLPEAVLQALLHYAYSESLPENLAPETAQLCLQLLSPPCVVAPHTAVFRNLCSAYLRNTALRQGNNAGIEDIGNLEWDEENKRWLWRVGAHRAIVAARCDWFRRALLSGMKEAINRKIMVHDTTPQLLQLFLQWIYSGQLQLDNNIFGKEKLSREGKFNVGAHSNGSLGAEQLWALLVLADQLEVDDLKSACEHLLLFGGFHLSDPESTIACLSLADQVNARAVR</sequence>
<organism evidence="2 3">
    <name type="scientific">Ladona fulva</name>
    <name type="common">Scarce chaser dragonfly</name>
    <name type="synonym">Libellula fulva</name>
    <dbReference type="NCBI Taxonomy" id="123851"/>
    <lineage>
        <taxon>Eukaryota</taxon>
        <taxon>Metazoa</taxon>
        <taxon>Ecdysozoa</taxon>
        <taxon>Arthropoda</taxon>
        <taxon>Hexapoda</taxon>
        <taxon>Insecta</taxon>
        <taxon>Pterygota</taxon>
        <taxon>Palaeoptera</taxon>
        <taxon>Odonata</taxon>
        <taxon>Epiprocta</taxon>
        <taxon>Anisoptera</taxon>
        <taxon>Libelluloidea</taxon>
        <taxon>Libellulidae</taxon>
        <taxon>Ladona</taxon>
    </lineage>
</organism>
<dbReference type="PROSITE" id="PS50097">
    <property type="entry name" value="BTB"/>
    <property type="match status" value="1"/>
</dbReference>
<protein>
    <recommendedName>
        <fullName evidence="1">BTB domain-containing protein</fullName>
    </recommendedName>
</protein>
<dbReference type="CDD" id="cd18186">
    <property type="entry name" value="BTB_POZ_ZBTB_KLHL-like"/>
    <property type="match status" value="1"/>
</dbReference>
<dbReference type="EMBL" id="KZ308426">
    <property type="protein sequence ID" value="KAG8229326.1"/>
    <property type="molecule type" value="Genomic_DNA"/>
</dbReference>
<dbReference type="InterPro" id="IPR011333">
    <property type="entry name" value="SKP1/BTB/POZ_sf"/>
</dbReference>
<evidence type="ECO:0000259" key="1">
    <source>
        <dbReference type="PROSITE" id="PS50097"/>
    </source>
</evidence>
<dbReference type="InterPro" id="IPR000210">
    <property type="entry name" value="BTB/POZ_dom"/>
</dbReference>
<feature type="non-terminal residue" evidence="2">
    <location>
        <position position="1"/>
    </location>
</feature>
<accession>A0A8K0P0V3</accession>
<dbReference type="OrthoDB" id="684045at2759"/>
<dbReference type="SUPFAM" id="SSF54695">
    <property type="entry name" value="POZ domain"/>
    <property type="match status" value="1"/>
</dbReference>
<dbReference type="Pfam" id="PF00651">
    <property type="entry name" value="BTB"/>
    <property type="match status" value="1"/>
</dbReference>
<proteinExistence type="predicted"/>
<reference evidence="2" key="1">
    <citation type="submission" date="2013-04" db="EMBL/GenBank/DDBJ databases">
        <authorList>
            <person name="Qu J."/>
            <person name="Murali S.C."/>
            <person name="Bandaranaike D."/>
            <person name="Bellair M."/>
            <person name="Blankenburg K."/>
            <person name="Chao H."/>
            <person name="Dinh H."/>
            <person name="Doddapaneni H."/>
            <person name="Downs B."/>
            <person name="Dugan-Rocha S."/>
            <person name="Elkadiri S."/>
            <person name="Gnanaolivu R.D."/>
            <person name="Hernandez B."/>
            <person name="Javaid M."/>
            <person name="Jayaseelan J.C."/>
            <person name="Lee S."/>
            <person name="Li M."/>
            <person name="Ming W."/>
            <person name="Munidasa M."/>
            <person name="Muniz J."/>
            <person name="Nguyen L."/>
            <person name="Ongeri F."/>
            <person name="Osuji N."/>
            <person name="Pu L.-L."/>
            <person name="Puazo M."/>
            <person name="Qu C."/>
            <person name="Quiroz J."/>
            <person name="Raj R."/>
            <person name="Weissenberger G."/>
            <person name="Xin Y."/>
            <person name="Zou X."/>
            <person name="Han Y."/>
            <person name="Richards S."/>
            <person name="Worley K."/>
            <person name="Muzny D."/>
            <person name="Gibbs R."/>
        </authorList>
    </citation>
    <scope>NUCLEOTIDE SEQUENCE</scope>
    <source>
        <strain evidence="2">Sampled in the wild</strain>
    </source>
</reference>
<evidence type="ECO:0000313" key="2">
    <source>
        <dbReference type="EMBL" id="KAG8229326.1"/>
    </source>
</evidence>
<feature type="domain" description="BTB" evidence="1">
    <location>
        <begin position="208"/>
        <end position="262"/>
    </location>
</feature>